<dbReference type="InterPro" id="IPR050271">
    <property type="entry name" value="UDP-glycosyltransferase"/>
</dbReference>
<evidence type="ECO:0000256" key="1">
    <source>
        <dbReference type="ARBA" id="ARBA00009995"/>
    </source>
</evidence>
<dbReference type="FunFam" id="3.40.50.2000:FF:000081">
    <property type="entry name" value="UDP-glucuronosyltransferase 2A2"/>
    <property type="match status" value="1"/>
</dbReference>
<dbReference type="GeneTree" id="ENSGT00940000164390"/>
<keyword evidence="6 8" id="KW-0472">Membrane</keyword>
<reference evidence="9" key="3">
    <citation type="submission" date="2025-09" db="UniProtKB">
        <authorList>
            <consortium name="Ensembl"/>
        </authorList>
    </citation>
    <scope>IDENTIFICATION</scope>
</reference>
<organism evidence="9 10">
    <name type="scientific">Anabas testudineus</name>
    <name type="common">Climbing perch</name>
    <name type="synonym">Anthias testudineus</name>
    <dbReference type="NCBI Taxonomy" id="64144"/>
    <lineage>
        <taxon>Eukaryota</taxon>
        <taxon>Metazoa</taxon>
        <taxon>Chordata</taxon>
        <taxon>Craniata</taxon>
        <taxon>Vertebrata</taxon>
        <taxon>Euteleostomi</taxon>
        <taxon>Actinopterygii</taxon>
        <taxon>Neopterygii</taxon>
        <taxon>Teleostei</taxon>
        <taxon>Neoteleostei</taxon>
        <taxon>Acanthomorphata</taxon>
        <taxon>Anabantaria</taxon>
        <taxon>Anabantiformes</taxon>
        <taxon>Anabantoidei</taxon>
        <taxon>Anabantidae</taxon>
        <taxon>Anabas</taxon>
    </lineage>
</organism>
<dbReference type="GO" id="GO:0016020">
    <property type="term" value="C:membrane"/>
    <property type="evidence" value="ECO:0007669"/>
    <property type="project" value="UniProtKB-SubCell"/>
</dbReference>
<dbReference type="GO" id="GO:0015020">
    <property type="term" value="F:glucuronosyltransferase activity"/>
    <property type="evidence" value="ECO:0007669"/>
    <property type="project" value="UniProtKB-EC"/>
</dbReference>
<reference evidence="9" key="2">
    <citation type="submission" date="2025-08" db="UniProtKB">
        <authorList>
            <consortium name="Ensembl"/>
        </authorList>
    </citation>
    <scope>IDENTIFICATION</scope>
</reference>
<feature type="transmembrane region" description="Helical" evidence="8">
    <location>
        <begin position="495"/>
        <end position="518"/>
    </location>
</feature>
<keyword evidence="2 7" id="KW-0328">Glycosyltransferase</keyword>
<comment type="similarity">
    <text evidence="1 7">Belongs to the UDP-glycosyltransferase family.</text>
</comment>
<dbReference type="Ensembl" id="ENSATET00000079146.1">
    <property type="protein sequence ID" value="ENSATEP00000074694.1"/>
    <property type="gene ID" value="ENSATEG00000031042.1"/>
</dbReference>
<evidence type="ECO:0000256" key="5">
    <source>
        <dbReference type="ARBA" id="ARBA00022989"/>
    </source>
</evidence>
<dbReference type="SUPFAM" id="SSF53756">
    <property type="entry name" value="UDP-Glycosyltransferase/glycogen phosphorylase"/>
    <property type="match status" value="1"/>
</dbReference>
<name>A0AAQ6IH96_ANATE</name>
<dbReference type="EC" id="2.4.1.17" evidence="8"/>
<evidence type="ECO:0000256" key="2">
    <source>
        <dbReference type="ARBA" id="ARBA00022676"/>
    </source>
</evidence>
<dbReference type="InterPro" id="IPR002213">
    <property type="entry name" value="UDP_glucos_trans"/>
</dbReference>
<feature type="chain" id="PRO_5043095058" description="UDP-glucuronosyltransferase" evidence="8">
    <location>
        <begin position="25"/>
        <end position="531"/>
    </location>
</feature>
<dbReference type="PANTHER" id="PTHR48043">
    <property type="entry name" value="EG:EG0003.4 PROTEIN-RELATED"/>
    <property type="match status" value="1"/>
</dbReference>
<feature type="signal peptide" evidence="8">
    <location>
        <begin position="1"/>
        <end position="24"/>
    </location>
</feature>
<dbReference type="Pfam" id="PF00201">
    <property type="entry name" value="UDPGT"/>
    <property type="match status" value="1"/>
</dbReference>
<protein>
    <recommendedName>
        <fullName evidence="8">UDP-glucuronosyltransferase</fullName>
        <ecNumber evidence="8">2.4.1.17</ecNumber>
    </recommendedName>
</protein>
<evidence type="ECO:0000256" key="6">
    <source>
        <dbReference type="ARBA" id="ARBA00023136"/>
    </source>
</evidence>
<dbReference type="AlphaFoldDB" id="A0AAQ6IH96"/>
<keyword evidence="10" id="KW-1185">Reference proteome</keyword>
<evidence type="ECO:0000256" key="4">
    <source>
        <dbReference type="ARBA" id="ARBA00022692"/>
    </source>
</evidence>
<evidence type="ECO:0000256" key="3">
    <source>
        <dbReference type="ARBA" id="ARBA00022679"/>
    </source>
</evidence>
<dbReference type="FunFam" id="3.40.50.2000:FF:000001">
    <property type="entry name" value="UDP-glucuronosyltransferase"/>
    <property type="match status" value="1"/>
</dbReference>
<accession>A0AAQ6IH96</accession>
<evidence type="ECO:0000256" key="7">
    <source>
        <dbReference type="RuleBase" id="RU003718"/>
    </source>
</evidence>
<comment type="subcellular location">
    <subcellularLocation>
        <location evidence="8">Membrane</location>
        <topology evidence="8">Single-pass membrane protein</topology>
    </subcellularLocation>
</comment>
<evidence type="ECO:0000313" key="10">
    <source>
        <dbReference type="Proteomes" id="UP000265040"/>
    </source>
</evidence>
<dbReference type="InterPro" id="IPR035595">
    <property type="entry name" value="UDP_glycos_trans_CS"/>
</dbReference>
<dbReference type="Gene3D" id="3.40.50.2000">
    <property type="entry name" value="Glycogen Phosphorylase B"/>
    <property type="match status" value="2"/>
</dbReference>
<dbReference type="PROSITE" id="PS00375">
    <property type="entry name" value="UDPGT"/>
    <property type="match status" value="1"/>
</dbReference>
<keyword evidence="4 8" id="KW-0812">Transmembrane</keyword>
<comment type="catalytic activity">
    <reaction evidence="8">
        <text>glucuronate acceptor + UDP-alpha-D-glucuronate = acceptor beta-D-glucuronoside + UDP + H(+)</text>
        <dbReference type="Rhea" id="RHEA:21032"/>
        <dbReference type="ChEBI" id="CHEBI:15378"/>
        <dbReference type="ChEBI" id="CHEBI:58052"/>
        <dbReference type="ChEBI" id="CHEBI:58223"/>
        <dbReference type="ChEBI" id="CHEBI:132367"/>
        <dbReference type="ChEBI" id="CHEBI:132368"/>
        <dbReference type="EC" id="2.4.1.17"/>
    </reaction>
</comment>
<dbReference type="Proteomes" id="UP000265040">
    <property type="component" value="Chromosome 9"/>
</dbReference>
<sequence>MEPLSHSLYASVLLILCMTSSANGGNILVWYTEASHWINMKPVLDTLINRGHQVTVLTPSVSMFMKTNESSRFRYEPFNVSFSLEAIEAYMEEFLHFSMYEMDQMNYLQIYIRFMEIMKTDFYFSLGYLDGVLKSDTVMKKLKEGKYDLLLADPLYPGSDLTAEILDIPLIFSLRFSLANNWERLCGQLPAPPSFVPAAMSKLTDQMNFSERVWNLLFYALQDIVLEKTFWKELDEYYSEVKGTPTSACEMMSRADIWLMRTYWDFDFPHPFLPNFKFVGGIHCRPAKPLPEDMEEFVQSSGDNGVVVFTLGSMINNITTEKANMIASALAQIPQKVLWRYRGEEPETLGANTRIYNWIPQNDLLGHPKTKAFITHGGTNGIYEAIYHGVPMVGIPMFADQPDNMVHMKSKGAAVILDFNSMKTEDLRDAVNTVINKKSYKENAMHLSSIHRDRPMSPLDEAVFWIEFTMRNKGAKHLRVQAHELTWYQYHSLDVLGFVVTVVLLLILLSIKTCKYCFQMSCNRKRKTKAE</sequence>
<dbReference type="PANTHER" id="PTHR48043:SF140">
    <property type="entry name" value="UDP-GLUCURONOSYLTRANSFERASE 2A1"/>
    <property type="match status" value="1"/>
</dbReference>
<evidence type="ECO:0000256" key="8">
    <source>
        <dbReference type="RuleBase" id="RU362059"/>
    </source>
</evidence>
<keyword evidence="8" id="KW-0732">Signal</keyword>
<proteinExistence type="inferred from homology"/>
<keyword evidence="5 8" id="KW-1133">Transmembrane helix</keyword>
<reference evidence="9 10" key="1">
    <citation type="submission" date="2021-04" db="EMBL/GenBank/DDBJ databases">
        <authorList>
            <consortium name="Wellcome Sanger Institute Data Sharing"/>
        </authorList>
    </citation>
    <scope>NUCLEOTIDE SEQUENCE [LARGE SCALE GENOMIC DNA]</scope>
</reference>
<keyword evidence="3 7" id="KW-0808">Transferase</keyword>
<evidence type="ECO:0000313" key="9">
    <source>
        <dbReference type="Ensembl" id="ENSATEP00000074694.1"/>
    </source>
</evidence>
<dbReference type="CDD" id="cd03784">
    <property type="entry name" value="GT1_Gtf-like"/>
    <property type="match status" value="1"/>
</dbReference>